<keyword evidence="3" id="KW-0479">Metal-binding</keyword>
<dbReference type="GeneID" id="59149618"/>
<proteinExistence type="predicted"/>
<keyword evidence="5" id="KW-1133">Transmembrane helix</keyword>
<dbReference type="KEGG" id="thel:IG193_06940"/>
<accession>A0A7L9FHV0</accession>
<dbReference type="Gene3D" id="3.40.50.1980">
    <property type="entry name" value="Nitrogenase molybdenum iron protein domain"/>
    <property type="match status" value="1"/>
</dbReference>
<dbReference type="InterPro" id="IPR050492">
    <property type="entry name" value="Bact_metal-bind_prot9"/>
</dbReference>
<evidence type="ECO:0000256" key="3">
    <source>
        <dbReference type="ARBA" id="ARBA00022723"/>
    </source>
</evidence>
<dbReference type="InParanoid" id="A0A7L9FHV0"/>
<feature type="transmembrane region" description="Helical" evidence="5">
    <location>
        <begin position="6"/>
        <end position="26"/>
    </location>
</feature>
<evidence type="ECO:0000256" key="5">
    <source>
        <dbReference type="SAM" id="Phobius"/>
    </source>
</evidence>
<dbReference type="InterPro" id="IPR006127">
    <property type="entry name" value="ZnuA-like"/>
</dbReference>
<gene>
    <name evidence="6" type="ORF">IG193_06940</name>
</gene>
<dbReference type="RefSeq" id="WP_192818456.1">
    <property type="nucleotide sequence ID" value="NZ_CP062310.1"/>
</dbReference>
<evidence type="ECO:0000313" key="7">
    <source>
        <dbReference type="Proteomes" id="UP000594121"/>
    </source>
</evidence>
<keyword evidence="5" id="KW-0472">Membrane</keyword>
<organism evidence="6 7">
    <name type="scientific">Infirmifilum lucidum</name>
    <dbReference type="NCBI Taxonomy" id="2776706"/>
    <lineage>
        <taxon>Archaea</taxon>
        <taxon>Thermoproteota</taxon>
        <taxon>Thermoprotei</taxon>
        <taxon>Thermofilales</taxon>
        <taxon>Thermofilaceae</taxon>
        <taxon>Infirmifilum</taxon>
    </lineage>
</organism>
<comment type="subcellular location">
    <subcellularLocation>
        <location evidence="1">Cell envelope</location>
    </subcellularLocation>
</comment>
<evidence type="ECO:0000256" key="4">
    <source>
        <dbReference type="ARBA" id="ARBA00022729"/>
    </source>
</evidence>
<dbReference type="PANTHER" id="PTHR42953">
    <property type="entry name" value="HIGH-AFFINITY ZINC UPTAKE SYSTEM PROTEIN ZNUA-RELATED"/>
    <property type="match status" value="1"/>
</dbReference>
<reference evidence="6 7" key="1">
    <citation type="submission" date="2020-10" db="EMBL/GenBank/DDBJ databases">
        <title>Thermofilum lucidum 3507LT sp. nov. a novel member of Thermofilaceae family isolated from Chile hot spring, and proposal of description order Thermofilales.</title>
        <authorList>
            <person name="Zayulina K.S."/>
            <person name="Elcheninov A.G."/>
            <person name="Toshchakov S.V."/>
            <person name="Kublanov I.V."/>
        </authorList>
    </citation>
    <scope>NUCLEOTIDE SEQUENCE [LARGE SCALE GENOMIC DNA]</scope>
    <source>
        <strain evidence="6 7">3507LT</strain>
    </source>
</reference>
<keyword evidence="2" id="KW-0813">Transport</keyword>
<keyword evidence="7" id="KW-1185">Reference proteome</keyword>
<protein>
    <submittedName>
        <fullName evidence="6">Metal ABC transporter substrate-binding protein</fullName>
    </submittedName>
</protein>
<keyword evidence="4" id="KW-0732">Signal</keyword>
<dbReference type="Pfam" id="PF01297">
    <property type="entry name" value="ZnuA"/>
    <property type="match status" value="1"/>
</dbReference>
<dbReference type="EMBL" id="CP062310">
    <property type="protein sequence ID" value="QOJ78484.1"/>
    <property type="molecule type" value="Genomic_DNA"/>
</dbReference>
<evidence type="ECO:0000256" key="1">
    <source>
        <dbReference type="ARBA" id="ARBA00004196"/>
    </source>
</evidence>
<dbReference type="PANTHER" id="PTHR42953:SF1">
    <property type="entry name" value="METAL-BINDING PROTEIN HI_0362-RELATED"/>
    <property type="match status" value="1"/>
</dbReference>
<dbReference type="AlphaFoldDB" id="A0A7L9FHV0"/>
<keyword evidence="5" id="KW-0812">Transmembrane</keyword>
<sequence length="304" mass="33200">MGGVHVFRRILPAAAILVVIILVALLSEYSLLRGGSPQEKTGVVVAVTFYSLKPDLDLLVCSGDSVFSVTPPGVDPHEYQLTPSGVDNLRRADIIISTAHAPFEVQIRDLVSRGEIRAILVEIPSIPGIKILNNPATGQPNYHWPLYDPENYKLYMTYVEAQLEKLRPACAKAYRQNLEKILSSVAAVESNTEKLDLCAVASSPTAQYAVEWAGVRVKYLLIKEHDLPATPEDIARIENSLKSGECRLVVIAGPTETPLAKKAIELASKYNVPYILVPHPTSPESTLNKILKVSQELTKLATTG</sequence>
<name>A0A7L9FHV0_9CREN</name>
<evidence type="ECO:0000256" key="2">
    <source>
        <dbReference type="ARBA" id="ARBA00022448"/>
    </source>
</evidence>
<dbReference type="SUPFAM" id="SSF53807">
    <property type="entry name" value="Helical backbone' metal receptor"/>
    <property type="match status" value="1"/>
</dbReference>
<dbReference type="GO" id="GO:0046872">
    <property type="term" value="F:metal ion binding"/>
    <property type="evidence" value="ECO:0007669"/>
    <property type="project" value="UniProtKB-KW"/>
</dbReference>
<dbReference type="GO" id="GO:0030001">
    <property type="term" value="P:metal ion transport"/>
    <property type="evidence" value="ECO:0007669"/>
    <property type="project" value="InterPro"/>
</dbReference>
<dbReference type="Proteomes" id="UP000594121">
    <property type="component" value="Chromosome"/>
</dbReference>
<evidence type="ECO:0000313" key="6">
    <source>
        <dbReference type="EMBL" id="QOJ78484.1"/>
    </source>
</evidence>